<evidence type="ECO:0000313" key="2">
    <source>
        <dbReference type="Proteomes" id="UP000675920"/>
    </source>
</evidence>
<dbReference type="RefSeq" id="WP_169732562.1">
    <property type="nucleotide sequence ID" value="NZ_KI519499.1"/>
</dbReference>
<reference evidence="3" key="5">
    <citation type="submission" date="2025-08" db="UniProtKB">
        <authorList>
            <consortium name="RefSeq"/>
        </authorList>
    </citation>
    <scope>IDENTIFICATION</scope>
</reference>
<name>A0A8B6XCZ0_9BURK</name>
<dbReference type="InterPro" id="IPR008258">
    <property type="entry name" value="Transglycosylase_SLT_dom_1"/>
</dbReference>
<keyword evidence="2" id="KW-1185">Reference proteome</keyword>
<evidence type="ECO:0000259" key="1">
    <source>
        <dbReference type="Pfam" id="PF01464"/>
    </source>
</evidence>
<dbReference type="SUPFAM" id="SSF53955">
    <property type="entry name" value="Lysozyme-like"/>
    <property type="match status" value="1"/>
</dbReference>
<proteinExistence type="predicted"/>
<organism evidence="2 3">
    <name type="scientific">Derxia gummosa DSM 723</name>
    <dbReference type="NCBI Taxonomy" id="1121388"/>
    <lineage>
        <taxon>Bacteria</taxon>
        <taxon>Pseudomonadati</taxon>
        <taxon>Pseudomonadota</taxon>
        <taxon>Betaproteobacteria</taxon>
        <taxon>Burkholderiales</taxon>
        <taxon>Alcaligenaceae</taxon>
        <taxon>Derxia</taxon>
    </lineage>
</organism>
<feature type="domain" description="Transglycosylase SLT" evidence="1">
    <location>
        <begin position="11"/>
        <end position="97"/>
    </location>
</feature>
<sequence length="135" mass="14940">MIYDDIKALVAENNRSKEFSDEFVICLIWKETNFNSEARNSKTSATGLMQMTIGAVDMVNKNTPAGVHFEHAEMTDAAKAIQCGTYYLDIAKNRLGGVDVSFGTGKGYTKSITVCEDCLKNDSEHPMVALHKIHM</sequence>
<dbReference type="Pfam" id="PF01464">
    <property type="entry name" value="SLT"/>
    <property type="match status" value="1"/>
</dbReference>
<protein>
    <submittedName>
        <fullName evidence="3">Transglycosylase SLT domain-containing protein</fullName>
    </submittedName>
</protein>
<dbReference type="Gene3D" id="1.10.530.10">
    <property type="match status" value="1"/>
</dbReference>
<reference evidence="3" key="2">
    <citation type="journal article" date="1995" name="Biochemistry">
        <title>Structure of the 70-kDa soluble lytic transglycosylase complexed with bulgecin A. Implications for the enzymatic mechanism.</title>
        <authorList>
            <person name="Thunnissen A.M."/>
            <person name="Rozeboom H.J."/>
            <person name="Kalk K.H."/>
            <person name="Dijkstra B.W."/>
        </authorList>
    </citation>
    <scope>NUCLEOTIDE SEQUENCE</scope>
</reference>
<dbReference type="Proteomes" id="UP000675920">
    <property type="component" value="Unplaced"/>
</dbReference>
<accession>A0A8B6XCZ0</accession>
<dbReference type="InterPro" id="IPR023346">
    <property type="entry name" value="Lysozyme-like_dom_sf"/>
</dbReference>
<reference evidence="3" key="4">
    <citation type="journal article" date="2003" name="Cell. Mol. Life Sci.">
        <title>Lytic transglycosylases in macromolecular transport systems of Gram-negative bacteria.</title>
        <authorList>
            <person name="Koraimann G."/>
        </authorList>
    </citation>
    <scope>NUCLEOTIDE SEQUENCE</scope>
</reference>
<reference evidence="3" key="3">
    <citation type="journal article" date="1996" name="Proc. Natl. Acad. Sci. U.S.A.">
        <title>A family of lysozyme-like virulence factors in bacterial pathogens of plants and animals.</title>
        <authorList>
            <person name="Mushegian A.R."/>
            <person name="Fullner K.J."/>
            <person name="Koonin E.V."/>
            <person name="Nester E.W."/>
        </authorList>
    </citation>
    <scope>NUCLEOTIDE SEQUENCE</scope>
</reference>
<reference evidence="3" key="1">
    <citation type="journal article" date="1994" name="Trends Biochem. Sci.">
        <title>A conserved domain in putative bacterial and bacteriophage transglycosylases.</title>
        <authorList>
            <person name="Koonin E.V."/>
            <person name="Rudd K.E."/>
        </authorList>
    </citation>
    <scope>NUCLEOTIDE SEQUENCE</scope>
</reference>
<evidence type="ECO:0000313" key="3">
    <source>
        <dbReference type="RefSeq" id="WP_169732562.1"/>
    </source>
</evidence>
<dbReference type="AlphaFoldDB" id="A0A8B6XCZ0"/>